<reference evidence="2" key="1">
    <citation type="journal article" date="2023" name="IMA Fungus">
        <title>Comparative genomic study of the Penicillium genus elucidates a diverse pangenome and 15 lateral gene transfer events.</title>
        <authorList>
            <person name="Petersen C."/>
            <person name="Sorensen T."/>
            <person name="Nielsen M.R."/>
            <person name="Sondergaard T.E."/>
            <person name="Sorensen J.L."/>
            <person name="Fitzpatrick D.A."/>
            <person name="Frisvad J.C."/>
            <person name="Nielsen K.L."/>
        </authorList>
    </citation>
    <scope>NUCLEOTIDE SEQUENCE</scope>
    <source>
        <strain evidence="2">IBT 17514</strain>
    </source>
</reference>
<dbReference type="AlphaFoldDB" id="A0AAD6HA79"/>
<organism evidence="2 3">
    <name type="scientific">Penicillium malachiteum</name>
    <dbReference type="NCBI Taxonomy" id="1324776"/>
    <lineage>
        <taxon>Eukaryota</taxon>
        <taxon>Fungi</taxon>
        <taxon>Dikarya</taxon>
        <taxon>Ascomycota</taxon>
        <taxon>Pezizomycotina</taxon>
        <taxon>Eurotiomycetes</taxon>
        <taxon>Eurotiomycetidae</taxon>
        <taxon>Eurotiales</taxon>
        <taxon>Aspergillaceae</taxon>
        <taxon>Penicillium</taxon>
    </lineage>
</organism>
<dbReference type="Proteomes" id="UP001215712">
    <property type="component" value="Unassembled WGS sequence"/>
</dbReference>
<name>A0AAD6HA79_9EURO</name>
<comment type="caution">
    <text evidence="2">The sequence shown here is derived from an EMBL/GenBank/DDBJ whole genome shotgun (WGS) entry which is preliminary data.</text>
</comment>
<protein>
    <submittedName>
        <fullName evidence="2">Uncharacterized protein</fullName>
    </submittedName>
</protein>
<accession>A0AAD6HA79</accession>
<evidence type="ECO:0000313" key="3">
    <source>
        <dbReference type="Proteomes" id="UP001215712"/>
    </source>
</evidence>
<proteinExistence type="predicted"/>
<gene>
    <name evidence="2" type="ORF">N7493_011660</name>
</gene>
<feature type="coiled-coil region" evidence="1">
    <location>
        <begin position="44"/>
        <end position="78"/>
    </location>
</feature>
<sequence>MNAVAYLGQLHRGGRGGVDRGVYYGPLRQPPGQEMVDDSPDEIRAEFALYREQMNAELARLREENAALGQRQEEYKDSLCLTFSLSLIDY</sequence>
<evidence type="ECO:0000256" key="1">
    <source>
        <dbReference type="SAM" id="Coils"/>
    </source>
</evidence>
<reference evidence="2" key="2">
    <citation type="submission" date="2023-01" db="EMBL/GenBank/DDBJ databases">
        <authorList>
            <person name="Petersen C."/>
        </authorList>
    </citation>
    <scope>NUCLEOTIDE SEQUENCE</scope>
    <source>
        <strain evidence="2">IBT 17514</strain>
    </source>
</reference>
<evidence type="ECO:0000313" key="2">
    <source>
        <dbReference type="EMBL" id="KAJ5703271.1"/>
    </source>
</evidence>
<keyword evidence="1" id="KW-0175">Coiled coil</keyword>
<keyword evidence="3" id="KW-1185">Reference proteome</keyword>
<dbReference type="EMBL" id="JAQJAN010000023">
    <property type="protein sequence ID" value="KAJ5703271.1"/>
    <property type="molecule type" value="Genomic_DNA"/>
</dbReference>